<proteinExistence type="predicted"/>
<gene>
    <name evidence="2" type="ORF">C0Q70_03360</name>
</gene>
<evidence type="ECO:0000313" key="2">
    <source>
        <dbReference type="EMBL" id="PVD36378.1"/>
    </source>
</evidence>
<accession>A0A2T7PSH8</accession>
<dbReference type="EMBL" id="PZQS01000002">
    <property type="protein sequence ID" value="PVD36378.1"/>
    <property type="molecule type" value="Genomic_DNA"/>
</dbReference>
<sequence length="1230" mass="134739">MEVCTKAAIDRKSTDRFSDSRNHRASEGLRFLKDDVWLSGDRQERFGSICNHLGRQHGGVEQRPRLVAAPSPWLSGIATDEKTGREENESAEDSGLCSDAFLPRTSCNQCGHASSLQSRNWPELLTQTTAPGTSRSKNDPPAFGYLDPSAMMGEYLHNYRNFLMDLRMAMRRGKNYESQIICGPLPPHQLPRPQSLPQQANSQQESRQHPHISELSPGLWSVLAEIASPQPQDLRMEFSRLMNVVTSLRMREIWTDKKQHHQQQQQQHQQQHARPAPQGHVTYSRHGFSLPDPVGHRRGVSESEDKSFFSTATSARRHEADEDCIDDILAMTSILTTMNVQSDSSGNSDAASFLSSFPASPLSLSARDPALGSRYLPGIQKNYERLQNSFVPCSNSRVRAGPTYALEEEEEQEEKQRMQLLIYQLEQSQKQAPVPGESHVVEGQEVSDPLRETRDLEESGGSCQASADNEVSCPDALEEAQQRKTGALRPPEVNGQPPPQPGSTAKYRSHRGLLLYYLSSSSSFTSFSHAFHKWQKAYQTESRASSDDGDERLSGLTVYVTPALGSFASPLPLHPSEQEGMSEVSELKYRLNVDKKTSFSSSLANAVEDDDEEFSAGHFLTEEECFENTNDNDKYVYNSPKMGALLKNTGGKIRILGSKSYAEVYSESAALLYPDDASMGDKKKDKECSPARAEGKDTEEKGKAEQGGQKDSKKKPVVVSVRPLSHATRRSAHSYLTQAPWLTPSTDAAQGTCQQAPPGEGSYVTCMPEHRQGSQSTKGTEAEGGGSVGQSQCSQRAESNSDEKQRAAEILATHSTHETVPNTCVTFGQNSQGQRRSASDSDVLHKGDANSIFQLADQSTGAGDSAAAFSMFATNIVYPSLTFQHQLIAQPHSLQGSSIKSKSSRLGRRRQVLHDPLGSDYNRLMLVAPHLPVPKTVSFSATPLHPCPHLMAGSVTSLIAARDPLPAPGPDLSAEGKIEWKLAKRQDRLEAQGAHKIYDNNQSVDEFSSKEKAASAVAVTGLSTAQTGFFNCKPVKLCGQASSVSDDLSSMESADEVDVSLNDINFCVGPTLEILNNTQSKHSTFCLDRGSGRGSAATLAELAIVQDRKLVLQEDAEYFYSHVAAAALSPKSRSISDRELHTHSEEGLATSQAQVCLHDAHNADKYTASRLSGGQSLESEARNIRQKSAATEDLMGINRLNKEFTSAPVKPGWLPLSSLLHSYYPPCKRN</sequence>
<feature type="compositionally biased region" description="Polar residues" evidence="1">
    <location>
        <begin position="195"/>
        <end position="205"/>
    </location>
</feature>
<feature type="compositionally biased region" description="Basic and acidic residues" evidence="1">
    <location>
        <begin position="679"/>
        <end position="711"/>
    </location>
</feature>
<organism evidence="2 3">
    <name type="scientific">Pomacea canaliculata</name>
    <name type="common">Golden apple snail</name>
    <dbReference type="NCBI Taxonomy" id="400727"/>
    <lineage>
        <taxon>Eukaryota</taxon>
        <taxon>Metazoa</taxon>
        <taxon>Spiralia</taxon>
        <taxon>Lophotrochozoa</taxon>
        <taxon>Mollusca</taxon>
        <taxon>Gastropoda</taxon>
        <taxon>Caenogastropoda</taxon>
        <taxon>Architaenioglossa</taxon>
        <taxon>Ampullarioidea</taxon>
        <taxon>Ampullariidae</taxon>
        <taxon>Pomacea</taxon>
    </lineage>
</organism>
<reference evidence="2 3" key="1">
    <citation type="submission" date="2018-04" db="EMBL/GenBank/DDBJ databases">
        <title>The genome of golden apple snail Pomacea canaliculata provides insight into stress tolerance and invasive adaptation.</title>
        <authorList>
            <person name="Liu C."/>
            <person name="Liu B."/>
            <person name="Ren Y."/>
            <person name="Zhang Y."/>
            <person name="Wang H."/>
            <person name="Li S."/>
            <person name="Jiang F."/>
            <person name="Yin L."/>
            <person name="Zhang G."/>
            <person name="Qian W."/>
            <person name="Fan W."/>
        </authorList>
    </citation>
    <scope>NUCLEOTIDE SEQUENCE [LARGE SCALE GENOMIC DNA]</scope>
    <source>
        <strain evidence="2">SZHN2017</strain>
        <tissue evidence="2">Muscle</tissue>
    </source>
</reference>
<keyword evidence="3" id="KW-1185">Reference proteome</keyword>
<feature type="compositionally biased region" description="Basic and acidic residues" evidence="1">
    <location>
        <begin position="448"/>
        <end position="457"/>
    </location>
</feature>
<feature type="region of interest" description="Disordered" evidence="1">
    <location>
        <begin position="676"/>
        <end position="719"/>
    </location>
</feature>
<feature type="region of interest" description="Disordered" evidence="1">
    <location>
        <begin position="428"/>
        <end position="506"/>
    </location>
</feature>
<feature type="compositionally biased region" description="Polar residues" evidence="1">
    <location>
        <begin position="121"/>
        <end position="135"/>
    </location>
</feature>
<name>A0A2T7PSH8_POMCA</name>
<feature type="region of interest" description="Disordered" evidence="1">
    <location>
        <begin position="180"/>
        <end position="213"/>
    </location>
</feature>
<feature type="region of interest" description="Disordered" evidence="1">
    <location>
        <begin position="821"/>
        <end position="842"/>
    </location>
</feature>
<dbReference type="AlphaFoldDB" id="A0A2T7PSH8"/>
<feature type="region of interest" description="Disordered" evidence="1">
    <location>
        <begin position="747"/>
        <end position="806"/>
    </location>
</feature>
<feature type="region of interest" description="Disordered" evidence="1">
    <location>
        <begin position="256"/>
        <end position="306"/>
    </location>
</feature>
<feature type="compositionally biased region" description="Low complexity" evidence="1">
    <location>
        <begin position="262"/>
        <end position="272"/>
    </location>
</feature>
<comment type="caution">
    <text evidence="2">The sequence shown here is derived from an EMBL/GenBank/DDBJ whole genome shotgun (WGS) entry which is preliminary data.</text>
</comment>
<dbReference type="Proteomes" id="UP000245119">
    <property type="component" value="Linkage Group LG2"/>
</dbReference>
<evidence type="ECO:0000256" key="1">
    <source>
        <dbReference type="SAM" id="MobiDB-lite"/>
    </source>
</evidence>
<feature type="compositionally biased region" description="Polar residues" evidence="1">
    <location>
        <begin position="821"/>
        <end position="836"/>
    </location>
</feature>
<protein>
    <submittedName>
        <fullName evidence="2">Uncharacterized protein</fullName>
    </submittedName>
</protein>
<feature type="region of interest" description="Disordered" evidence="1">
    <location>
        <begin position="121"/>
        <end position="142"/>
    </location>
</feature>
<evidence type="ECO:0000313" key="3">
    <source>
        <dbReference type="Proteomes" id="UP000245119"/>
    </source>
</evidence>